<accession>A0A0R3TDR4</accession>
<dbReference type="Proteomes" id="UP000278807">
    <property type="component" value="Unassembled WGS sequence"/>
</dbReference>
<dbReference type="EMBL" id="UZAE01004215">
    <property type="protein sequence ID" value="VDO01061.1"/>
    <property type="molecule type" value="Genomic_DNA"/>
</dbReference>
<dbReference type="WBParaSite" id="HNAJ_0000520301-mRNA-1">
    <property type="protein sequence ID" value="HNAJ_0000520301-mRNA-1"/>
    <property type="gene ID" value="HNAJ_0000520301"/>
</dbReference>
<evidence type="ECO:0000313" key="3">
    <source>
        <dbReference type="WBParaSite" id="HNAJ_0000520301-mRNA-1"/>
    </source>
</evidence>
<reference evidence="1 2" key="2">
    <citation type="submission" date="2018-11" db="EMBL/GenBank/DDBJ databases">
        <authorList>
            <consortium name="Pathogen Informatics"/>
        </authorList>
    </citation>
    <scope>NUCLEOTIDE SEQUENCE [LARGE SCALE GENOMIC DNA]</scope>
</reference>
<evidence type="ECO:0000313" key="2">
    <source>
        <dbReference type="Proteomes" id="UP000278807"/>
    </source>
</evidence>
<name>A0A0R3TDR4_RODNA</name>
<evidence type="ECO:0000313" key="1">
    <source>
        <dbReference type="EMBL" id="VDO01061.1"/>
    </source>
</evidence>
<dbReference type="OrthoDB" id="10572377at2759"/>
<dbReference type="SUPFAM" id="SSF50729">
    <property type="entry name" value="PH domain-like"/>
    <property type="match status" value="1"/>
</dbReference>
<protein>
    <submittedName>
        <fullName evidence="3">PH domain-containing protein</fullName>
    </submittedName>
</protein>
<organism evidence="3">
    <name type="scientific">Rodentolepis nana</name>
    <name type="common">Dwarf tapeworm</name>
    <name type="synonym">Hymenolepis nana</name>
    <dbReference type="NCBI Taxonomy" id="102285"/>
    <lineage>
        <taxon>Eukaryota</taxon>
        <taxon>Metazoa</taxon>
        <taxon>Spiralia</taxon>
        <taxon>Lophotrochozoa</taxon>
        <taxon>Platyhelminthes</taxon>
        <taxon>Cestoda</taxon>
        <taxon>Eucestoda</taxon>
        <taxon>Cyclophyllidea</taxon>
        <taxon>Hymenolepididae</taxon>
        <taxon>Rodentolepis</taxon>
    </lineage>
</organism>
<gene>
    <name evidence="1" type="ORF">HNAJ_LOCUS5201</name>
</gene>
<keyword evidence="2" id="KW-1185">Reference proteome</keyword>
<sequence>MLDQSKVFGKGPLFTRRKGRKEWVVLDNEGLQLLVFQDEDSANNPKRDPTYTVPLANASFTIEPEIPSAFSIL</sequence>
<reference evidence="3" key="1">
    <citation type="submission" date="2017-02" db="UniProtKB">
        <authorList>
            <consortium name="WormBaseParasite"/>
        </authorList>
    </citation>
    <scope>IDENTIFICATION</scope>
</reference>
<dbReference type="AlphaFoldDB" id="A0A0R3TDR4"/>
<proteinExistence type="predicted"/>